<keyword evidence="13" id="KW-1185">Reference proteome</keyword>
<keyword evidence="2" id="KW-1003">Cell membrane</keyword>
<dbReference type="GO" id="GO:0005886">
    <property type="term" value="C:plasma membrane"/>
    <property type="evidence" value="ECO:0007669"/>
    <property type="project" value="UniProtKB-SubCell"/>
</dbReference>
<keyword evidence="4 9" id="KW-1133">Transmembrane helix</keyword>
<name>A0A9P6SYR1_9FUNG</name>
<evidence type="ECO:0000256" key="8">
    <source>
        <dbReference type="SAM" id="MobiDB-lite"/>
    </source>
</evidence>
<feature type="transmembrane region" description="Helical" evidence="9">
    <location>
        <begin position="492"/>
        <end position="512"/>
    </location>
</feature>
<feature type="transmembrane region" description="Helical" evidence="9">
    <location>
        <begin position="653"/>
        <end position="675"/>
    </location>
</feature>
<evidence type="ECO:0000256" key="2">
    <source>
        <dbReference type="ARBA" id="ARBA00022475"/>
    </source>
</evidence>
<dbReference type="PANTHER" id="PTHR12308:SF73">
    <property type="entry name" value="ANOCTAMIN"/>
    <property type="match status" value="1"/>
</dbReference>
<dbReference type="GO" id="GO:0046983">
    <property type="term" value="F:protein dimerization activity"/>
    <property type="evidence" value="ECO:0007669"/>
    <property type="project" value="InterPro"/>
</dbReference>
<dbReference type="AlphaFoldDB" id="A0A9P6SYR1"/>
<gene>
    <name evidence="12" type="ORF">BGZ80_000408</name>
</gene>
<dbReference type="EMBL" id="JAAAID010001083">
    <property type="protein sequence ID" value="KAG0011814.1"/>
    <property type="molecule type" value="Genomic_DNA"/>
</dbReference>
<evidence type="ECO:0000313" key="13">
    <source>
        <dbReference type="Proteomes" id="UP000703661"/>
    </source>
</evidence>
<comment type="subcellular location">
    <subcellularLocation>
        <location evidence="1">Cell membrane</location>
        <topology evidence="1">Multi-pass membrane protein</topology>
    </subcellularLocation>
</comment>
<evidence type="ECO:0000256" key="5">
    <source>
        <dbReference type="ARBA" id="ARBA00023136"/>
    </source>
</evidence>
<keyword evidence="7" id="KW-0175">Coiled coil</keyword>
<evidence type="ECO:0000256" key="9">
    <source>
        <dbReference type="SAM" id="Phobius"/>
    </source>
</evidence>
<comment type="caution">
    <text evidence="12">The sequence shown here is derived from an EMBL/GenBank/DDBJ whole genome shotgun (WGS) entry which is preliminary data.</text>
</comment>
<organism evidence="12 13">
    <name type="scientific">Entomortierella chlamydospora</name>
    <dbReference type="NCBI Taxonomy" id="101097"/>
    <lineage>
        <taxon>Eukaryota</taxon>
        <taxon>Fungi</taxon>
        <taxon>Fungi incertae sedis</taxon>
        <taxon>Mucoromycota</taxon>
        <taxon>Mortierellomycotina</taxon>
        <taxon>Mortierellomycetes</taxon>
        <taxon>Mortierellales</taxon>
        <taxon>Mortierellaceae</taxon>
        <taxon>Entomortierella</taxon>
    </lineage>
</organism>
<feature type="compositionally biased region" description="Basic and acidic residues" evidence="8">
    <location>
        <begin position="69"/>
        <end position="88"/>
    </location>
</feature>
<protein>
    <recommendedName>
        <fullName evidence="14">Plasma membrane channel protein</fullName>
    </recommendedName>
</protein>
<feature type="transmembrane region" description="Helical" evidence="9">
    <location>
        <begin position="913"/>
        <end position="939"/>
    </location>
</feature>
<keyword evidence="3 9" id="KW-0812">Transmembrane</keyword>
<evidence type="ECO:0000256" key="7">
    <source>
        <dbReference type="SAM" id="Coils"/>
    </source>
</evidence>
<dbReference type="Pfam" id="PF16178">
    <property type="entry name" value="Anoct_dimer"/>
    <property type="match status" value="2"/>
</dbReference>
<dbReference type="InterPro" id="IPR007632">
    <property type="entry name" value="Anoctamin"/>
</dbReference>
<evidence type="ECO:0000313" key="12">
    <source>
        <dbReference type="EMBL" id="KAG0011814.1"/>
    </source>
</evidence>
<dbReference type="InterPro" id="IPR049452">
    <property type="entry name" value="Anoctamin_TM"/>
</dbReference>
<evidence type="ECO:0008006" key="14">
    <source>
        <dbReference type="Google" id="ProtNLM"/>
    </source>
</evidence>
<evidence type="ECO:0000256" key="6">
    <source>
        <dbReference type="ARBA" id="ARBA00023180"/>
    </source>
</evidence>
<feature type="transmembrane region" description="Helical" evidence="9">
    <location>
        <begin position="605"/>
        <end position="633"/>
    </location>
</feature>
<feature type="coiled-coil region" evidence="7">
    <location>
        <begin position="192"/>
        <end position="219"/>
    </location>
</feature>
<evidence type="ECO:0000256" key="4">
    <source>
        <dbReference type="ARBA" id="ARBA00022989"/>
    </source>
</evidence>
<feature type="transmembrane region" description="Helical" evidence="9">
    <location>
        <begin position="821"/>
        <end position="844"/>
    </location>
</feature>
<dbReference type="GO" id="GO:0005254">
    <property type="term" value="F:chloride channel activity"/>
    <property type="evidence" value="ECO:0007669"/>
    <property type="project" value="TreeGrafter"/>
</dbReference>
<sequence length="1089" mass="124173">MQSHRRDESTAINLANLGQSRSRSQPQRQRNASSPLSPESSNIFNHLSTLDSPVGSSGRPPVYSSKGSKHGEKKGCPRHADGHPPNKLIKKELGDKRELYLFYGSDVTLFDNIMAYKLGNPDRLVDDAIDTFSEHQGADALANIIYGTQAFDMVFKYTIPDHLRKVPNEPPVLGLGPTLSDINLEGNSNSDTKAQVDEKQELKQRQDKAEEKQRQTEHLLAAAPEKDVEAAVKDPKVERDEKIQRHRLRFLKALLKEGLIIEEEPNIEGEEMYVRIYTPFWRLCVEAQRLRTKMELTHFQTRDEKAAADAAADKAKSQNWLSRYVFRILQRADNVSLPLRTESLLFKANKLRQYALAEKSRKWSDIVRHGGGITADGSGVGSQIGSDGKDGFFGTAQRGRLTESIIVYSKIHTKIGDRLALKAAMDKKAFTDFFTLHDGSFKSKVLPIPNRRTLLFDGWVKSRQPQPLEEIRFYYGEKIALYFAWIGYYTKWLIPAAILGFLFFIGGVINYVTHESTGNPLTDSKRTVQLLFDNPGTLPFALFMAIWSSLFVEFWKRRSNVLAYRWNTLDFERHERSRPHFKPTSTRISPVTGKKELYYPRYRQIISILISVMVVLISIAIVIVSVGSLLFFNVWLRKSNENVIMTVAKKNEITVLTAVLNLVVILILGNVYARLARFLTDNENHRRGTQHEDALIIKRFLFDFVNFYSALFYIAYFKESVGGTLFKADGYVDTCAYESCIVELTIQLAIVFVGKQFLNQFQELAVPKLHEIWNRKSELAVKTSLKRSYQDKKSMKKPPQWAKDDILPDCDPTMFEEYRELVIQFGFCTLFVTAFPVAPIFALLNNVLEIRVDAYKLLTQHRRPIAQSAQDIELLTHISVFTNACLIAFQSSWMETNVFRKVHWVHDDVPDQFNYALLAVRLLFIFIFEHLVFFCKIVIRNFVRDVPRTVKLAIERESYYTRLALEDEEPAVDEVLEDFDEDSDESDDDDDFRKKLLSLAGVGPSDDSLDDNGAEAGEGIEALEEQEDEEELEALIKAGGCGCAAHGDGTLGTVNGGFDATWMSRIRPDMTQAALKRRRQRHRKKQSAE</sequence>
<dbReference type="InterPro" id="IPR032394">
    <property type="entry name" value="Anoct_dimer"/>
</dbReference>
<feature type="domain" description="Anoctamin dimerisation" evidence="11">
    <location>
        <begin position="219"/>
        <end position="368"/>
    </location>
</feature>
<keyword evidence="6" id="KW-0325">Glycoprotein</keyword>
<keyword evidence="5 9" id="KW-0472">Membrane</keyword>
<evidence type="ECO:0000256" key="3">
    <source>
        <dbReference type="ARBA" id="ARBA00022692"/>
    </source>
</evidence>
<evidence type="ECO:0000259" key="11">
    <source>
        <dbReference type="Pfam" id="PF16178"/>
    </source>
</evidence>
<feature type="domain" description="Anoctamin transmembrane" evidence="10">
    <location>
        <begin position="471"/>
        <end position="957"/>
    </location>
</feature>
<reference evidence="12" key="1">
    <citation type="journal article" date="2020" name="Fungal Divers.">
        <title>Resolving the Mortierellaceae phylogeny through synthesis of multi-gene phylogenetics and phylogenomics.</title>
        <authorList>
            <person name="Vandepol N."/>
            <person name="Liber J."/>
            <person name="Desiro A."/>
            <person name="Na H."/>
            <person name="Kennedy M."/>
            <person name="Barry K."/>
            <person name="Grigoriev I.V."/>
            <person name="Miller A.N."/>
            <person name="O'Donnell K."/>
            <person name="Stajich J.E."/>
            <person name="Bonito G."/>
        </authorList>
    </citation>
    <scope>NUCLEOTIDE SEQUENCE</scope>
    <source>
        <strain evidence="12">NRRL 2769</strain>
    </source>
</reference>
<accession>A0A9P6SYR1</accession>
<feature type="transmembrane region" description="Helical" evidence="9">
    <location>
        <begin position="872"/>
        <end position="893"/>
    </location>
</feature>
<dbReference type="Proteomes" id="UP000703661">
    <property type="component" value="Unassembled WGS sequence"/>
</dbReference>
<dbReference type="Pfam" id="PF04547">
    <property type="entry name" value="Anoctamin"/>
    <property type="match status" value="1"/>
</dbReference>
<evidence type="ECO:0000259" key="10">
    <source>
        <dbReference type="Pfam" id="PF04547"/>
    </source>
</evidence>
<feature type="transmembrane region" description="Helical" evidence="9">
    <location>
        <begin position="536"/>
        <end position="555"/>
    </location>
</feature>
<evidence type="ECO:0000256" key="1">
    <source>
        <dbReference type="ARBA" id="ARBA00004651"/>
    </source>
</evidence>
<feature type="compositionally biased region" description="Polar residues" evidence="8">
    <location>
        <begin position="35"/>
        <end position="55"/>
    </location>
</feature>
<feature type="compositionally biased region" description="Low complexity" evidence="8">
    <location>
        <begin position="19"/>
        <end position="34"/>
    </location>
</feature>
<feature type="region of interest" description="Disordered" evidence="8">
    <location>
        <begin position="1"/>
        <end position="88"/>
    </location>
</feature>
<feature type="transmembrane region" description="Helical" evidence="9">
    <location>
        <begin position="696"/>
        <end position="716"/>
    </location>
</feature>
<proteinExistence type="predicted"/>
<feature type="domain" description="Anoctamin dimerisation" evidence="11">
    <location>
        <begin position="388"/>
        <end position="463"/>
    </location>
</feature>
<dbReference type="PANTHER" id="PTHR12308">
    <property type="entry name" value="ANOCTAMIN"/>
    <property type="match status" value="1"/>
</dbReference>